<evidence type="ECO:0000256" key="4">
    <source>
        <dbReference type="SAM" id="MobiDB-lite"/>
    </source>
</evidence>
<dbReference type="PANTHER" id="PTHR23318">
    <property type="entry name" value="ATP SYNTHASE GAMMA-RELATED"/>
    <property type="match status" value="1"/>
</dbReference>
<feature type="domain" description="PP4R3 EVH1-like" evidence="6">
    <location>
        <begin position="12"/>
        <end position="110"/>
    </location>
</feature>
<dbReference type="EMBL" id="CAJNOJ010000175">
    <property type="protein sequence ID" value="CAF1244615.1"/>
    <property type="molecule type" value="Genomic_DNA"/>
</dbReference>
<dbReference type="SUPFAM" id="SSF48371">
    <property type="entry name" value="ARM repeat"/>
    <property type="match status" value="1"/>
</dbReference>
<evidence type="ECO:0000259" key="6">
    <source>
        <dbReference type="Pfam" id="PF22972"/>
    </source>
</evidence>
<dbReference type="GO" id="GO:0005654">
    <property type="term" value="C:nucleoplasm"/>
    <property type="evidence" value="ECO:0007669"/>
    <property type="project" value="TreeGrafter"/>
</dbReference>
<feature type="compositionally biased region" description="Acidic residues" evidence="4">
    <location>
        <begin position="754"/>
        <end position="763"/>
    </location>
</feature>
<reference evidence="7" key="1">
    <citation type="submission" date="2021-02" db="EMBL/GenBank/DDBJ databases">
        <authorList>
            <person name="Nowell W R."/>
        </authorList>
    </citation>
    <scope>NUCLEOTIDE SEQUENCE</scope>
</reference>
<dbReference type="Pfam" id="PF04802">
    <property type="entry name" value="PP4R3"/>
    <property type="match status" value="1"/>
</dbReference>
<sequence>MSSSSTPPSNNRSRVKLYTLNEERQWDDRGTGFVTCISPTSSNTNHSIIVKSEVDGSTLLESKIQLHTKYQKQQETLIVWSEGEKYDLALSFQEKAGCDDIWESICDVQAKDSSSFLATGNNLTTDSAIYESDDECIEPNENYLSSTINLPPVDLGHLRDICELFSPEKVRDATRRDFLARAIESDNYVRKLIDLFRICEDLDNLESLHQLYEIIRSIFYLNKSTLFEILFSDEFIMDVIGCLEYEPQLNLKTKRNHREFLNKKATFKEVIPIGNQELLVKIHQTYRIQYIQDAILPAPSLFEENLLSTMNSFLFFNKVEIVTLLYEDPKFLTQLFSTLKDDNLPDDKRKDLMLFLKEFCVFSQTLQQQNRDNFFQALATHGILNVIQVMLSLDDVTTKQAALDVFASIVECNPSTVREYMLQEAQSIQDDDELLLNLVISEIQSDPDPELSGALNLMNYLKLLIDPENMMAVSISEKTEFLTFFYIRSMSVLLAPLMANTSDLKLVRDDFHLAQLQNLILDFVTFCIEHHTYHMRNFLNKKDLLRRVLVLLKSKHQFLQLSALRFLRKIIGLKDEQYSLNIARNNLFAPIVDAFKANKRRYNLLNSALIELFEFIRHEDIRTLINYFVENFYSEFESITYVKTFRDLKVRYDAHRDKRERILSESSPTSSTSRFHDNLNTTHLLSIQRLRKDERDLDVDEENWFNDDADENKISSFNHGTAFGDTSDDEDSQPETTSAISTSEPPKTHHSTTDNDDEDEDDLPTSSRSYKQKPIINFHLQRSPTPSTSSNATLPADASSPSAEAASPYAMSPALSSIADQYNDDDDDEEEDEENNRGGGEGEEDDDDDENEDQEEEEEETNSDPYSLTNKRKLDNNDDDEHEQSKLFKKTNDES</sequence>
<dbReference type="Pfam" id="PF22972">
    <property type="entry name" value="EVH1_PP4R3"/>
    <property type="match status" value="1"/>
</dbReference>
<dbReference type="PANTHER" id="PTHR23318:SF0">
    <property type="entry name" value="SERINE_THREONINE-PROTEIN PHOSPHATASE 4 REGULATORY SUBUNIT 3"/>
    <property type="match status" value="1"/>
</dbReference>
<feature type="compositionally biased region" description="Acidic residues" evidence="4">
    <location>
        <begin position="841"/>
        <end position="862"/>
    </location>
</feature>
<dbReference type="InterPro" id="IPR006887">
    <property type="entry name" value="P4R3-like_central_dom"/>
</dbReference>
<organism evidence="7 8">
    <name type="scientific">Adineta ricciae</name>
    <name type="common">Rotifer</name>
    <dbReference type="NCBI Taxonomy" id="249248"/>
    <lineage>
        <taxon>Eukaryota</taxon>
        <taxon>Metazoa</taxon>
        <taxon>Spiralia</taxon>
        <taxon>Gnathifera</taxon>
        <taxon>Rotifera</taxon>
        <taxon>Eurotatoria</taxon>
        <taxon>Bdelloidea</taxon>
        <taxon>Adinetida</taxon>
        <taxon>Adinetidae</taxon>
        <taxon>Adineta</taxon>
    </lineage>
</organism>
<evidence type="ECO:0000256" key="2">
    <source>
        <dbReference type="ARBA" id="ARBA00008809"/>
    </source>
</evidence>
<feature type="domain" description="Serine/threonine-protein phosphatase 4 regulatory subunit 3-like central" evidence="5">
    <location>
        <begin position="171"/>
        <end position="653"/>
    </location>
</feature>
<dbReference type="InterPro" id="IPR016024">
    <property type="entry name" value="ARM-type_fold"/>
</dbReference>
<dbReference type="GO" id="GO:0072542">
    <property type="term" value="F:protein phosphatase activator activity"/>
    <property type="evidence" value="ECO:0007669"/>
    <property type="project" value="TreeGrafter"/>
</dbReference>
<gene>
    <name evidence="7" type="ORF">EDS130_LOCUS27639</name>
</gene>
<evidence type="ECO:0000259" key="5">
    <source>
        <dbReference type="Pfam" id="PF04802"/>
    </source>
</evidence>
<comment type="caution">
    <text evidence="7">The sequence shown here is derived from an EMBL/GenBank/DDBJ whole genome shotgun (WGS) entry which is preliminary data.</text>
</comment>
<evidence type="ECO:0000256" key="1">
    <source>
        <dbReference type="ARBA" id="ARBA00004123"/>
    </source>
</evidence>
<dbReference type="InterPro" id="IPR011993">
    <property type="entry name" value="PH-like_dom_sf"/>
</dbReference>
<dbReference type="SUPFAM" id="SSF50729">
    <property type="entry name" value="PH domain-like"/>
    <property type="match status" value="1"/>
</dbReference>
<feature type="compositionally biased region" description="Low complexity" evidence="4">
    <location>
        <begin position="795"/>
        <end position="814"/>
    </location>
</feature>
<protein>
    <recommendedName>
        <fullName evidence="9">Serine/threonine-protein phosphatase 4 regulatory subunit 3-like central domain-containing protein</fullName>
    </recommendedName>
</protein>
<evidence type="ECO:0000313" key="7">
    <source>
        <dbReference type="EMBL" id="CAF1244615.1"/>
    </source>
</evidence>
<feature type="compositionally biased region" description="Polar residues" evidence="4">
    <location>
        <begin position="734"/>
        <end position="745"/>
    </location>
</feature>
<dbReference type="Gene3D" id="2.30.29.30">
    <property type="entry name" value="Pleckstrin-homology domain (PH domain)/Phosphotyrosine-binding domain (PTB)"/>
    <property type="match status" value="1"/>
</dbReference>
<comment type="subcellular location">
    <subcellularLocation>
        <location evidence="1">Nucleus</location>
    </subcellularLocation>
</comment>
<dbReference type="InterPro" id="IPR055236">
    <property type="entry name" value="EVH1_PP4R3"/>
</dbReference>
<dbReference type="OrthoDB" id="27483at2759"/>
<feature type="compositionally biased region" description="Basic and acidic residues" evidence="4">
    <location>
        <begin position="883"/>
        <end position="895"/>
    </location>
</feature>
<feature type="region of interest" description="Disordered" evidence="4">
    <location>
        <begin position="709"/>
        <end position="895"/>
    </location>
</feature>
<dbReference type="InterPro" id="IPR051137">
    <property type="entry name" value="PP4R3-like"/>
</dbReference>
<accession>A0A814ZJZ7</accession>
<dbReference type="Proteomes" id="UP000663852">
    <property type="component" value="Unassembled WGS sequence"/>
</dbReference>
<evidence type="ECO:0000256" key="3">
    <source>
        <dbReference type="ARBA" id="ARBA00023242"/>
    </source>
</evidence>
<name>A0A814ZJZ7_ADIRI</name>
<proteinExistence type="inferred from homology"/>
<keyword evidence="3" id="KW-0539">Nucleus</keyword>
<evidence type="ECO:0000313" key="8">
    <source>
        <dbReference type="Proteomes" id="UP000663852"/>
    </source>
</evidence>
<dbReference type="GO" id="GO:0030289">
    <property type="term" value="C:protein phosphatase 4 complex"/>
    <property type="evidence" value="ECO:0007669"/>
    <property type="project" value="TreeGrafter"/>
</dbReference>
<dbReference type="AlphaFoldDB" id="A0A814ZJZ7"/>
<feature type="compositionally biased region" description="Acidic residues" evidence="4">
    <location>
        <begin position="822"/>
        <end position="834"/>
    </location>
</feature>
<feature type="compositionally biased region" description="Polar residues" evidence="4">
    <location>
        <begin position="780"/>
        <end position="793"/>
    </location>
</feature>
<dbReference type="GO" id="GO:0006974">
    <property type="term" value="P:DNA damage response"/>
    <property type="evidence" value="ECO:0007669"/>
    <property type="project" value="TreeGrafter"/>
</dbReference>
<comment type="similarity">
    <text evidence="2">Belongs to the SMEK family.</text>
</comment>
<evidence type="ECO:0008006" key="9">
    <source>
        <dbReference type="Google" id="ProtNLM"/>
    </source>
</evidence>